<keyword evidence="3" id="KW-0812">Transmembrane</keyword>
<dbReference type="CDD" id="cd02062">
    <property type="entry name" value="Nitro_FMN_reductase"/>
    <property type="match status" value="1"/>
</dbReference>
<dbReference type="Gene3D" id="3.40.109.10">
    <property type="entry name" value="NADH Oxidase"/>
    <property type="match status" value="1"/>
</dbReference>
<evidence type="ECO:0000259" key="4">
    <source>
        <dbReference type="Pfam" id="PF00881"/>
    </source>
</evidence>
<feature type="transmembrane region" description="Helical" evidence="3">
    <location>
        <begin position="26"/>
        <end position="44"/>
    </location>
</feature>
<evidence type="ECO:0000256" key="1">
    <source>
        <dbReference type="ARBA" id="ARBA00007118"/>
    </source>
</evidence>
<accession>A0A3B0XMY9</accession>
<evidence type="ECO:0000313" key="5">
    <source>
        <dbReference type="EMBL" id="VAW64522.1"/>
    </source>
</evidence>
<dbReference type="InterPro" id="IPR000415">
    <property type="entry name" value="Nitroreductase-like"/>
</dbReference>
<gene>
    <name evidence="5" type="ORF">MNBD_GAMMA11-271</name>
</gene>
<keyword evidence="2" id="KW-0560">Oxidoreductase</keyword>
<keyword evidence="3" id="KW-1133">Transmembrane helix</keyword>
<dbReference type="PANTHER" id="PTHR43673">
    <property type="entry name" value="NAD(P)H NITROREDUCTASE YDGI-RELATED"/>
    <property type="match status" value="1"/>
</dbReference>
<evidence type="ECO:0000256" key="3">
    <source>
        <dbReference type="SAM" id="Phobius"/>
    </source>
</evidence>
<feature type="domain" description="Nitroreductase" evidence="4">
    <location>
        <begin position="188"/>
        <end position="235"/>
    </location>
</feature>
<keyword evidence="3" id="KW-0472">Membrane</keyword>
<comment type="similarity">
    <text evidence="1">Belongs to the nitroreductase family.</text>
</comment>
<proteinExistence type="inferred from homology"/>
<dbReference type="PANTHER" id="PTHR43673:SF10">
    <property type="entry name" value="NADH DEHYDROGENASE_NAD(P)H NITROREDUCTASE XCC3605-RELATED"/>
    <property type="match status" value="1"/>
</dbReference>
<dbReference type="Pfam" id="PF00881">
    <property type="entry name" value="Nitroreductase"/>
    <property type="match status" value="2"/>
</dbReference>
<protein>
    <submittedName>
        <fullName evidence="5">Nitroreductase family protein</fullName>
    </submittedName>
</protein>
<reference evidence="5" key="1">
    <citation type="submission" date="2018-06" db="EMBL/GenBank/DDBJ databases">
        <authorList>
            <person name="Zhirakovskaya E."/>
        </authorList>
    </citation>
    <scope>NUCLEOTIDE SEQUENCE</scope>
</reference>
<name>A0A3B0XMY9_9ZZZZ</name>
<dbReference type="EMBL" id="UOFG01000235">
    <property type="protein sequence ID" value="VAW64522.1"/>
    <property type="molecule type" value="Genomic_DNA"/>
</dbReference>
<dbReference type="SUPFAM" id="SSF55469">
    <property type="entry name" value="FMN-dependent nitroreductase-like"/>
    <property type="match status" value="1"/>
</dbReference>
<dbReference type="AlphaFoldDB" id="A0A3B0XMY9"/>
<organism evidence="5">
    <name type="scientific">hydrothermal vent metagenome</name>
    <dbReference type="NCBI Taxonomy" id="652676"/>
    <lineage>
        <taxon>unclassified sequences</taxon>
        <taxon>metagenomes</taxon>
        <taxon>ecological metagenomes</taxon>
    </lineage>
</organism>
<dbReference type="GO" id="GO:0016491">
    <property type="term" value="F:oxidoreductase activity"/>
    <property type="evidence" value="ECO:0007669"/>
    <property type="project" value="UniProtKB-KW"/>
</dbReference>
<dbReference type="InterPro" id="IPR029479">
    <property type="entry name" value="Nitroreductase"/>
</dbReference>
<sequence length="353" mass="40338">MNWIKKILPNWLKQILIKVILLSNEYFSLLFLSGKGLASLYYFLFNWKFGREHKAVLTGRRAYRKNLKVTGESSVLMRRNIHRIEKALIMRPRRDTFAEDYIIETVRAYFLACESGVLDNEEMKWSRDVLEKYFSVIKDTKIIKKARVIYKSASSVPESTDKNYIPYEHKSLGTINVSYGDLHGLFIKRRSVRWYQEKEVPVHLIEKAVDIAVLAPSACNRQPYSFYVTSSGESAINVAKCAGGTAGWAENIPCIIAVVGDLSFYSSESDRHIIYIDASLAAMQLMLALETLGLSSCSINWPDIESKEKKIRKILGIKYFERVIMLLAVGYAESNGGIPYSQKKNSKLMLKKI</sequence>
<feature type="domain" description="Nitroreductase" evidence="4">
    <location>
        <begin position="244"/>
        <end position="331"/>
    </location>
</feature>
<evidence type="ECO:0000256" key="2">
    <source>
        <dbReference type="ARBA" id="ARBA00023002"/>
    </source>
</evidence>